<feature type="transmembrane region" description="Helical" evidence="2">
    <location>
        <begin position="439"/>
        <end position="462"/>
    </location>
</feature>
<dbReference type="OrthoDB" id="6510177at2759"/>
<keyword evidence="2" id="KW-0812">Transmembrane</keyword>
<dbReference type="PROSITE" id="PS50156">
    <property type="entry name" value="SSD"/>
    <property type="match status" value="1"/>
</dbReference>
<dbReference type="PANTHER" id="PTHR10796:SF130">
    <property type="entry name" value="PATCHED DOMAIN-CONTAINING PROTEIN 3-LIKE PROTEIN"/>
    <property type="match status" value="1"/>
</dbReference>
<feature type="transmembrane region" description="Helical" evidence="2">
    <location>
        <begin position="337"/>
        <end position="355"/>
    </location>
</feature>
<evidence type="ECO:0000313" key="4">
    <source>
        <dbReference type="EMBL" id="RZF46803.1"/>
    </source>
</evidence>
<dbReference type="Gene3D" id="1.20.1640.10">
    <property type="entry name" value="Multidrug efflux transporter AcrB transmembrane domain"/>
    <property type="match status" value="2"/>
</dbReference>
<dbReference type="GO" id="GO:0016020">
    <property type="term" value="C:membrane"/>
    <property type="evidence" value="ECO:0007669"/>
    <property type="project" value="TreeGrafter"/>
</dbReference>
<feature type="domain" description="SSD" evidence="3">
    <location>
        <begin position="333"/>
        <end position="493"/>
    </location>
</feature>
<comment type="similarity">
    <text evidence="1">Belongs to the patched family.</text>
</comment>
<organism evidence="4 5">
    <name type="scientific">Laodelphax striatellus</name>
    <name type="common">Small brown planthopper</name>
    <name type="synonym">Delphax striatella</name>
    <dbReference type="NCBI Taxonomy" id="195883"/>
    <lineage>
        <taxon>Eukaryota</taxon>
        <taxon>Metazoa</taxon>
        <taxon>Ecdysozoa</taxon>
        <taxon>Arthropoda</taxon>
        <taxon>Hexapoda</taxon>
        <taxon>Insecta</taxon>
        <taxon>Pterygota</taxon>
        <taxon>Neoptera</taxon>
        <taxon>Paraneoptera</taxon>
        <taxon>Hemiptera</taxon>
        <taxon>Auchenorrhyncha</taxon>
        <taxon>Fulgoroidea</taxon>
        <taxon>Delphacidae</taxon>
        <taxon>Criomorphinae</taxon>
        <taxon>Laodelphax</taxon>
    </lineage>
</organism>
<gene>
    <name evidence="4" type="ORF">LSTR_LSTR012026</name>
</gene>
<dbReference type="PANTHER" id="PTHR10796">
    <property type="entry name" value="PATCHED-RELATED"/>
    <property type="match status" value="1"/>
</dbReference>
<keyword evidence="2" id="KW-1133">Transmembrane helix</keyword>
<feature type="transmembrane region" description="Helical" evidence="2">
    <location>
        <begin position="763"/>
        <end position="796"/>
    </location>
</feature>
<dbReference type="AlphaFoldDB" id="A0A482XLU1"/>
<dbReference type="Proteomes" id="UP000291343">
    <property type="component" value="Unassembled WGS sequence"/>
</dbReference>
<feature type="transmembrane region" description="Helical" evidence="2">
    <location>
        <begin position="802"/>
        <end position="829"/>
    </location>
</feature>
<dbReference type="SMR" id="A0A482XLU1"/>
<dbReference type="InterPro" id="IPR053958">
    <property type="entry name" value="HMGCR/SNAP/NPC1-like_SSD"/>
</dbReference>
<feature type="transmembrane region" description="Helical" evidence="2">
    <location>
        <begin position="469"/>
        <end position="493"/>
    </location>
</feature>
<reference evidence="4 5" key="1">
    <citation type="journal article" date="2017" name="Gigascience">
        <title>Genome sequence of the small brown planthopper, Laodelphax striatellus.</title>
        <authorList>
            <person name="Zhu J."/>
            <person name="Jiang F."/>
            <person name="Wang X."/>
            <person name="Yang P."/>
            <person name="Bao Y."/>
            <person name="Zhao W."/>
            <person name="Wang W."/>
            <person name="Lu H."/>
            <person name="Wang Q."/>
            <person name="Cui N."/>
            <person name="Li J."/>
            <person name="Chen X."/>
            <person name="Luo L."/>
            <person name="Yu J."/>
            <person name="Kang L."/>
            <person name="Cui F."/>
        </authorList>
    </citation>
    <scope>NUCLEOTIDE SEQUENCE [LARGE SCALE GENOMIC DNA]</scope>
    <source>
        <strain evidence="4">Lst14</strain>
    </source>
</reference>
<feature type="transmembrane region" description="Helical" evidence="2">
    <location>
        <begin position="367"/>
        <end position="386"/>
    </location>
</feature>
<dbReference type="InterPro" id="IPR051697">
    <property type="entry name" value="Patched_domain-protein"/>
</dbReference>
<evidence type="ECO:0000259" key="3">
    <source>
        <dbReference type="PROSITE" id="PS50156"/>
    </source>
</evidence>
<feature type="transmembrane region" description="Helical" evidence="2">
    <location>
        <begin position="540"/>
        <end position="561"/>
    </location>
</feature>
<dbReference type="InterPro" id="IPR000731">
    <property type="entry name" value="SSD"/>
</dbReference>
<dbReference type="Pfam" id="PF12349">
    <property type="entry name" value="Sterol-sensing"/>
    <property type="match status" value="1"/>
</dbReference>
<protein>
    <recommendedName>
        <fullName evidence="3">SSD domain-containing protein</fullName>
    </recommendedName>
</protein>
<proteinExistence type="inferred from homology"/>
<name>A0A482XLU1_LAOST</name>
<evidence type="ECO:0000256" key="2">
    <source>
        <dbReference type="SAM" id="Phobius"/>
    </source>
</evidence>
<keyword evidence="5" id="KW-1185">Reference proteome</keyword>
<feature type="transmembrane region" description="Helical" evidence="2">
    <location>
        <begin position="850"/>
        <end position="873"/>
    </location>
</feature>
<dbReference type="SUPFAM" id="SSF82866">
    <property type="entry name" value="Multidrug efflux transporter AcrB transmembrane domain"/>
    <property type="match status" value="2"/>
</dbReference>
<dbReference type="InParanoid" id="A0A482XLU1"/>
<evidence type="ECO:0000256" key="1">
    <source>
        <dbReference type="ARBA" id="ARBA00005585"/>
    </source>
</evidence>
<feature type="transmembrane region" description="Helical" evidence="2">
    <location>
        <begin position="885"/>
        <end position="905"/>
    </location>
</feature>
<accession>A0A482XLU1</accession>
<evidence type="ECO:0000313" key="5">
    <source>
        <dbReference type="Proteomes" id="UP000291343"/>
    </source>
</evidence>
<feature type="transmembrane region" description="Helical" evidence="2">
    <location>
        <begin position="45"/>
        <end position="63"/>
    </location>
</feature>
<comment type="caution">
    <text evidence="4">The sequence shown here is derived from an EMBL/GenBank/DDBJ whole genome shotgun (WGS) entry which is preliminary data.</text>
</comment>
<dbReference type="EMBL" id="QKKF02005673">
    <property type="protein sequence ID" value="RZF46803.1"/>
    <property type="molecule type" value="Genomic_DNA"/>
</dbReference>
<keyword evidence="2" id="KW-0472">Membrane</keyword>
<sequence length="939" mass="106650">MASDFDSKSDTEGRNKFGRLLKLYTIDKLEVCFFRYGVLIGNHPWRFIVLSICLALVCCLGLLKFRQEKHPMKLWIPPDSDFARDTDWIMAEFREGYRVQSLLVTAPNVLEPQVLQKVLEMRNKIYASQLDNTTFEDVCFRIPVVNVNVGRRKREEEDYNILDRITTNLLNFDPSVHLTPKMYCGFVENFPRRCYERSILEFWSYDEEVVNNLDRETVIEMLNTTNVSPVYGLEMEYTSLLGGIERNSSGVIVKATSLLSTWMVHINFSQVDMDEIGNSGGTEDFSTGPGMTWEQSFINTMENITKNKFKDINVFYEASRSFGDLSSALMFQDFDKIILGVFLMFFYVLYVLSTFNWAELKILPTSGGLACVGLAFFSACGICSALDISYGPVHTSLPFLLMGIGVDDMFVLMACKNNLSKDELKNDLPIQIGLTLRHAGISIAITSLTDMIATAIGGTTILPALESFCYFASAGIFMTFVYQCTFFLAFVVLDERRLADNRNSVFPCLKLKNFKRIEYKEPENDSFFKSLLQYSFSNVFLTKVGKILVILFTCVLTGINLKGMLQLKQKFDPKWFLPQGSELLQFYTVRNEMYPYSGQDARIYFGKLNYSADLGNICKFADELSAEQDIILKTDSFCDDFYYYANKYYRKDLPNKVLSDEDFSSLISKFLYSPRGSKYLWNFRFEEELKCGQPATQITVASFDFKFKLFSEPEEALYAMNRVKELLRLSNITSGDGFKTVWARIFAHWVTDEVIQEEMYRNLALACICVMATTTVMILNISVCFWIFVSVLLTLVNVCGTMFYWGLTVDIVSCIALVIAVGLCVDYAAHVGHTFLKCHGSLNERALHTINNVGCAVINGGTSTLIALSLLSLSKAYVFQSFFKIFLLVVIYGLFHGVILLPVVLSCIGPEASTVVPVLSRKSKNLIKSKKLPVQLEEF</sequence>